<dbReference type="AlphaFoldDB" id="A0A6G1X4L4"/>
<evidence type="ECO:0000256" key="1">
    <source>
        <dbReference type="SAM" id="MobiDB-lite"/>
    </source>
</evidence>
<keyword evidence="2" id="KW-0472">Membrane</keyword>
<dbReference type="EMBL" id="WJNH01000003">
    <property type="protein sequence ID" value="MRG85887.1"/>
    <property type="molecule type" value="Genomic_DNA"/>
</dbReference>
<evidence type="ECO:0000256" key="2">
    <source>
        <dbReference type="SAM" id="Phobius"/>
    </source>
</evidence>
<feature type="region of interest" description="Disordered" evidence="1">
    <location>
        <begin position="29"/>
        <end position="49"/>
    </location>
</feature>
<name>A0A6G1X4L4_9BACI</name>
<dbReference type="RefSeq" id="WP_153727821.1">
    <property type="nucleotide sequence ID" value="NZ_WJNH01000003.1"/>
</dbReference>
<sequence length="49" mass="5589">MVTSLYILSVTVLTTFFVLSTVENLSNRRKKKAAMNKKEQEPVLAFGKR</sequence>
<feature type="transmembrane region" description="Helical" evidence="2">
    <location>
        <begin position="6"/>
        <end position="25"/>
    </location>
</feature>
<dbReference type="Proteomes" id="UP000480185">
    <property type="component" value="Unassembled WGS sequence"/>
</dbReference>
<keyword evidence="2" id="KW-1133">Transmembrane helix</keyword>
<proteinExistence type="predicted"/>
<keyword evidence="4" id="KW-1185">Reference proteome</keyword>
<accession>A0A6G1X4L4</accession>
<comment type="caution">
    <text evidence="3">The sequence shown here is derived from an EMBL/GenBank/DDBJ whole genome shotgun (WGS) entry which is preliminary data.</text>
</comment>
<keyword evidence="2" id="KW-0812">Transmembrane</keyword>
<reference evidence="3 4" key="1">
    <citation type="submission" date="2019-11" db="EMBL/GenBank/DDBJ databases">
        <authorList>
            <person name="Li J."/>
        </authorList>
    </citation>
    <scope>NUCLEOTIDE SEQUENCE [LARGE SCALE GENOMIC DNA]</scope>
    <source>
        <strain evidence="3 4">J4</strain>
    </source>
</reference>
<evidence type="ECO:0000313" key="3">
    <source>
        <dbReference type="EMBL" id="MRG85887.1"/>
    </source>
</evidence>
<evidence type="ECO:0000313" key="4">
    <source>
        <dbReference type="Proteomes" id="UP000480185"/>
    </source>
</evidence>
<organism evidence="3 4">
    <name type="scientific">Salinibacillus xinjiangensis</name>
    <dbReference type="NCBI Taxonomy" id="1229268"/>
    <lineage>
        <taxon>Bacteria</taxon>
        <taxon>Bacillati</taxon>
        <taxon>Bacillota</taxon>
        <taxon>Bacilli</taxon>
        <taxon>Bacillales</taxon>
        <taxon>Bacillaceae</taxon>
        <taxon>Salinibacillus</taxon>
    </lineage>
</organism>
<gene>
    <name evidence="3" type="ORF">GH754_05990</name>
</gene>
<protein>
    <submittedName>
        <fullName evidence="3">Uncharacterized protein</fullName>
    </submittedName>
</protein>